<evidence type="ECO:0000256" key="4">
    <source>
        <dbReference type="ARBA" id="ARBA00022946"/>
    </source>
</evidence>
<dbReference type="FunFam" id="3.40.50.720:FF:000366">
    <property type="entry name" value="Protein FMP52, mitochondrial"/>
    <property type="match status" value="1"/>
</dbReference>
<evidence type="ECO:0000256" key="1">
    <source>
        <dbReference type="ARBA" id="ARBA00004450"/>
    </source>
</evidence>
<feature type="region of interest" description="Disordered" evidence="7">
    <location>
        <begin position="32"/>
        <end position="53"/>
    </location>
</feature>
<keyword evidence="5" id="KW-0496">Mitochondrion</keyword>
<dbReference type="Proteomes" id="UP000235371">
    <property type="component" value="Unassembled WGS sequence"/>
</dbReference>
<evidence type="ECO:0000313" key="9">
    <source>
        <dbReference type="Proteomes" id="UP000235371"/>
    </source>
</evidence>
<evidence type="ECO:0008006" key="10">
    <source>
        <dbReference type="Google" id="ProtNLM"/>
    </source>
</evidence>
<dbReference type="RefSeq" id="XP_024731569.1">
    <property type="nucleotide sequence ID" value="XM_024881240.1"/>
</dbReference>
<name>A0A2J6SV61_9HELO</name>
<dbReference type="EMBL" id="KZ613859">
    <property type="protein sequence ID" value="PMD54665.1"/>
    <property type="molecule type" value="Genomic_DNA"/>
</dbReference>
<dbReference type="PANTHER" id="PTHR14097">
    <property type="entry name" value="OXIDOREDUCTASE HTATIP2"/>
    <property type="match status" value="1"/>
</dbReference>
<accession>A0A2J6SV61</accession>
<dbReference type="InterPro" id="IPR036291">
    <property type="entry name" value="NAD(P)-bd_dom_sf"/>
</dbReference>
<dbReference type="SUPFAM" id="SSF51735">
    <property type="entry name" value="NAD(P)-binding Rossmann-fold domains"/>
    <property type="match status" value="1"/>
</dbReference>
<keyword evidence="9" id="KW-1185">Reference proteome</keyword>
<comment type="similarity">
    <text evidence="2">Belongs to the FMP52 family.</text>
</comment>
<dbReference type="GO" id="GO:0005741">
    <property type="term" value="C:mitochondrial outer membrane"/>
    <property type="evidence" value="ECO:0007669"/>
    <property type="project" value="UniProtKB-SubCell"/>
</dbReference>
<dbReference type="InterPro" id="IPR014843">
    <property type="entry name" value="Him1/Fmp52"/>
</dbReference>
<dbReference type="Gene3D" id="3.40.50.720">
    <property type="entry name" value="NAD(P)-binding Rossmann-like Domain"/>
    <property type="match status" value="1"/>
</dbReference>
<evidence type="ECO:0000313" key="8">
    <source>
        <dbReference type="EMBL" id="PMD54665.1"/>
    </source>
</evidence>
<dbReference type="Pfam" id="PF08732">
    <property type="entry name" value="HIM1"/>
    <property type="match status" value="1"/>
</dbReference>
<dbReference type="FunCoup" id="A0A2J6SV61">
    <property type="interactions" value="105"/>
</dbReference>
<dbReference type="STRING" id="1095630.A0A2J6SV61"/>
<dbReference type="GO" id="GO:0051170">
    <property type="term" value="P:import into nucleus"/>
    <property type="evidence" value="ECO:0007669"/>
    <property type="project" value="TreeGrafter"/>
</dbReference>
<comment type="subcellular location">
    <subcellularLocation>
        <location evidence="1">Mitochondrion outer membrane</location>
        <topology evidence="1">Peripheral membrane protein</topology>
    </subcellularLocation>
</comment>
<reference evidence="8 9" key="1">
    <citation type="submission" date="2016-04" db="EMBL/GenBank/DDBJ databases">
        <title>A degradative enzymes factory behind the ericoid mycorrhizal symbiosis.</title>
        <authorList>
            <consortium name="DOE Joint Genome Institute"/>
            <person name="Martino E."/>
            <person name="Morin E."/>
            <person name="Grelet G."/>
            <person name="Kuo A."/>
            <person name="Kohler A."/>
            <person name="Daghino S."/>
            <person name="Barry K."/>
            <person name="Choi C."/>
            <person name="Cichocki N."/>
            <person name="Clum A."/>
            <person name="Copeland A."/>
            <person name="Hainaut M."/>
            <person name="Haridas S."/>
            <person name="Labutti K."/>
            <person name="Lindquist E."/>
            <person name="Lipzen A."/>
            <person name="Khouja H.-R."/>
            <person name="Murat C."/>
            <person name="Ohm R."/>
            <person name="Olson A."/>
            <person name="Spatafora J."/>
            <person name="Veneault-Fourrey C."/>
            <person name="Henrissat B."/>
            <person name="Grigoriev I."/>
            <person name="Martin F."/>
            <person name="Perotto S."/>
        </authorList>
    </citation>
    <scope>NUCLEOTIDE SEQUENCE [LARGE SCALE GENOMIC DNA]</scope>
    <source>
        <strain evidence="8 9">E</strain>
    </source>
</reference>
<keyword evidence="3" id="KW-1000">Mitochondrion outer membrane</keyword>
<dbReference type="OrthoDB" id="430436at2759"/>
<evidence type="ECO:0000256" key="3">
    <source>
        <dbReference type="ARBA" id="ARBA00022787"/>
    </source>
</evidence>
<dbReference type="GeneID" id="36589317"/>
<keyword evidence="6" id="KW-0472">Membrane</keyword>
<sequence length="229" mass="24297">MTSVALVGATGLEGSQILSTLLSHASITSVHSLSRRQPTNTSPKLQPLESTETSQWSTQLSSITPQPSIFFSALGTTRGAAGSFEAQRKIDYDLNLALAQAAKASGVKVYVLISTGGANPNSMMGYPKMKGELEEAVKALDFEHTIILRPGLLVGERQESRPAEFVVRKIAGFAGALSNGLKDFWAQDGEVVGRAAVSAGLEALEGKGPKVWLVGQSDIVRLGRTEWEA</sequence>
<dbReference type="InParanoid" id="A0A2J6SV61"/>
<evidence type="ECO:0000256" key="2">
    <source>
        <dbReference type="ARBA" id="ARBA00006617"/>
    </source>
</evidence>
<organism evidence="8 9">
    <name type="scientific">Hyaloscypha bicolor E</name>
    <dbReference type="NCBI Taxonomy" id="1095630"/>
    <lineage>
        <taxon>Eukaryota</taxon>
        <taxon>Fungi</taxon>
        <taxon>Dikarya</taxon>
        <taxon>Ascomycota</taxon>
        <taxon>Pezizomycotina</taxon>
        <taxon>Leotiomycetes</taxon>
        <taxon>Helotiales</taxon>
        <taxon>Hyaloscyphaceae</taxon>
        <taxon>Hyaloscypha</taxon>
        <taxon>Hyaloscypha bicolor</taxon>
    </lineage>
</organism>
<evidence type="ECO:0000256" key="5">
    <source>
        <dbReference type="ARBA" id="ARBA00023128"/>
    </source>
</evidence>
<proteinExistence type="inferred from homology"/>
<protein>
    <recommendedName>
        <fullName evidence="10">NAD(P)-binding domain-containing protein</fullName>
    </recommendedName>
</protein>
<gene>
    <name evidence="8" type="ORF">K444DRAFT_618025</name>
</gene>
<evidence type="ECO:0000256" key="6">
    <source>
        <dbReference type="ARBA" id="ARBA00023136"/>
    </source>
</evidence>
<evidence type="ECO:0000256" key="7">
    <source>
        <dbReference type="SAM" id="MobiDB-lite"/>
    </source>
</evidence>
<dbReference type="AlphaFoldDB" id="A0A2J6SV61"/>
<dbReference type="PANTHER" id="PTHR14097:SF7">
    <property type="entry name" value="OXIDOREDUCTASE HTATIP2"/>
    <property type="match status" value="1"/>
</dbReference>
<keyword evidence="4" id="KW-0809">Transit peptide</keyword>